<dbReference type="PANTHER" id="PTHR10625">
    <property type="entry name" value="HISTONE DEACETYLASE HDAC1-RELATED"/>
    <property type="match status" value="1"/>
</dbReference>
<evidence type="ECO:0000256" key="2">
    <source>
        <dbReference type="ARBA" id="ARBA00005947"/>
    </source>
</evidence>
<evidence type="ECO:0000256" key="4">
    <source>
        <dbReference type="ARBA" id="ARBA00022801"/>
    </source>
</evidence>
<comment type="similarity">
    <text evidence="2">Belongs to the histone deacetylase family.</text>
</comment>
<dbReference type="InterPro" id="IPR037138">
    <property type="entry name" value="His_deacetylse_dom_sf"/>
</dbReference>
<evidence type="ECO:0000313" key="7">
    <source>
        <dbReference type="EMBL" id="QEA05593.1"/>
    </source>
</evidence>
<dbReference type="SUPFAM" id="SSF52768">
    <property type="entry name" value="Arginase/deacetylase"/>
    <property type="match status" value="1"/>
</dbReference>
<evidence type="ECO:0000256" key="3">
    <source>
        <dbReference type="ARBA" id="ARBA00022723"/>
    </source>
</evidence>
<proteinExistence type="inferred from homology"/>
<dbReference type="EMBL" id="MN079105">
    <property type="protein sequence ID" value="QEA05593.1"/>
    <property type="molecule type" value="Genomic_DNA"/>
</dbReference>
<dbReference type="GO" id="GO:0004407">
    <property type="term" value="F:histone deacetylase activity"/>
    <property type="evidence" value="ECO:0007669"/>
    <property type="project" value="TreeGrafter"/>
</dbReference>
<dbReference type="InterPro" id="IPR023801">
    <property type="entry name" value="His_deacetylse_dom"/>
</dbReference>
<dbReference type="GO" id="GO:0016787">
    <property type="term" value="F:hydrolase activity"/>
    <property type="evidence" value="ECO:0007669"/>
    <property type="project" value="UniProtKB-KW"/>
</dbReference>
<gene>
    <name evidence="7" type="primary">aphA_1</name>
    <name evidence="7" type="ORF">KBTEX_01916</name>
</gene>
<dbReference type="PRINTS" id="PR01270">
    <property type="entry name" value="HDASUPER"/>
</dbReference>
<dbReference type="EC" id="3.5.1.-" evidence="7"/>
<dbReference type="GO" id="GO:0040029">
    <property type="term" value="P:epigenetic regulation of gene expression"/>
    <property type="evidence" value="ECO:0007669"/>
    <property type="project" value="TreeGrafter"/>
</dbReference>
<dbReference type="InterPro" id="IPR000286">
    <property type="entry name" value="HDACs"/>
</dbReference>
<dbReference type="Gene3D" id="3.40.800.20">
    <property type="entry name" value="Histone deacetylase domain"/>
    <property type="match status" value="1"/>
</dbReference>
<sequence length="346" mass="36861">MTEPVTPAPVFRPARHAAHQPRWDFSDGYPPVPYPEVAERIGEVLTGFGRTWPLAEHPVEGGREETVAALHAPEYLAFLRGIGETLEEGEEYVPSIFHGDLSAGPLRFRGGMFTAEIGTPITRATRQAALDSAETARRAAAHLLEHGGHVVALCRPPGHHAGYRRYGGYCFYNNAYVAARTVTAAGRRCPVLDVDYHLGDGSVEFAGEAAPYFSLHADPWRNYPHLDAGWDGAGRTHVHLATLAEGTDGEAYLAQLDDALTALTATRPDAVVLSLGFDTAATDTIQDAAVGLTAADFEAIGVRLAATGLPVLVLLEGGYDVAGLAGYAEAFARGLGPAPDQRRTTV</sequence>
<keyword evidence="5" id="KW-0862">Zinc</keyword>
<evidence type="ECO:0000259" key="6">
    <source>
        <dbReference type="Pfam" id="PF00850"/>
    </source>
</evidence>
<organism evidence="7">
    <name type="scientific">uncultured organism</name>
    <dbReference type="NCBI Taxonomy" id="155900"/>
    <lineage>
        <taxon>unclassified sequences</taxon>
        <taxon>environmental samples</taxon>
    </lineage>
</organism>
<keyword evidence="3" id="KW-0479">Metal-binding</keyword>
<name>A0A5B8RBY5_9ZZZZ</name>
<dbReference type="InterPro" id="IPR023696">
    <property type="entry name" value="Ureohydrolase_dom_sf"/>
</dbReference>
<dbReference type="PANTHER" id="PTHR10625:SF17">
    <property type="entry name" value="HISTONE DEACETYLASE 8"/>
    <property type="match status" value="1"/>
</dbReference>
<dbReference type="GO" id="GO:0046872">
    <property type="term" value="F:metal ion binding"/>
    <property type="evidence" value="ECO:0007669"/>
    <property type="project" value="UniProtKB-KW"/>
</dbReference>
<protein>
    <submittedName>
        <fullName evidence="7">Acetylpolyamine amidohydrolase 1</fullName>
        <ecNumber evidence="7">3.5.1.-</ecNumber>
    </submittedName>
</protein>
<comment type="cofactor">
    <cofactor evidence="1">
        <name>Zn(2+)</name>
        <dbReference type="ChEBI" id="CHEBI:29105"/>
    </cofactor>
</comment>
<dbReference type="Pfam" id="PF00850">
    <property type="entry name" value="Hist_deacetyl"/>
    <property type="match status" value="1"/>
</dbReference>
<feature type="domain" description="Histone deacetylase" evidence="6">
    <location>
        <begin position="35"/>
        <end position="333"/>
    </location>
</feature>
<evidence type="ECO:0000256" key="5">
    <source>
        <dbReference type="ARBA" id="ARBA00022833"/>
    </source>
</evidence>
<reference evidence="7" key="1">
    <citation type="submission" date="2019-06" db="EMBL/GenBank/DDBJ databases">
        <authorList>
            <person name="Murdoch R.W."/>
            <person name="Fathepure B."/>
        </authorList>
    </citation>
    <scope>NUCLEOTIDE SEQUENCE</scope>
</reference>
<dbReference type="AlphaFoldDB" id="A0A5B8RBY5"/>
<accession>A0A5B8RBY5</accession>
<keyword evidence="4 7" id="KW-0378">Hydrolase</keyword>
<evidence type="ECO:0000256" key="1">
    <source>
        <dbReference type="ARBA" id="ARBA00001947"/>
    </source>
</evidence>